<organism evidence="4 5">
    <name type="scientific">Candidula unifasciata</name>
    <dbReference type="NCBI Taxonomy" id="100452"/>
    <lineage>
        <taxon>Eukaryota</taxon>
        <taxon>Metazoa</taxon>
        <taxon>Spiralia</taxon>
        <taxon>Lophotrochozoa</taxon>
        <taxon>Mollusca</taxon>
        <taxon>Gastropoda</taxon>
        <taxon>Heterobranchia</taxon>
        <taxon>Euthyneura</taxon>
        <taxon>Panpulmonata</taxon>
        <taxon>Eupulmonata</taxon>
        <taxon>Stylommatophora</taxon>
        <taxon>Helicina</taxon>
        <taxon>Helicoidea</taxon>
        <taxon>Geomitridae</taxon>
        <taxon>Candidula</taxon>
    </lineage>
</organism>
<reference evidence="4" key="1">
    <citation type="submission" date="2021-04" db="EMBL/GenBank/DDBJ databases">
        <authorList>
            <consortium name="Molecular Ecology Group"/>
        </authorList>
    </citation>
    <scope>NUCLEOTIDE SEQUENCE</scope>
</reference>
<gene>
    <name evidence="4" type="ORF">CUNI_LOCUS9031</name>
</gene>
<comment type="caution">
    <text evidence="4">The sequence shown here is derived from an EMBL/GenBank/DDBJ whole genome shotgun (WGS) entry which is preliminary data.</text>
</comment>
<keyword evidence="1" id="KW-0175">Coiled coil</keyword>
<evidence type="ECO:0000313" key="5">
    <source>
        <dbReference type="Proteomes" id="UP000678393"/>
    </source>
</evidence>
<accession>A0A8S3Z1U9</accession>
<evidence type="ECO:0000256" key="1">
    <source>
        <dbReference type="SAM" id="Coils"/>
    </source>
</evidence>
<feature type="coiled-coil region" evidence="1">
    <location>
        <begin position="140"/>
        <end position="167"/>
    </location>
</feature>
<keyword evidence="5" id="KW-1185">Reference proteome</keyword>
<dbReference type="OrthoDB" id="6158842at2759"/>
<dbReference type="InterPro" id="IPR003914">
    <property type="entry name" value="Rabaptin"/>
</dbReference>
<evidence type="ECO:0000313" key="4">
    <source>
        <dbReference type="EMBL" id="CAG5123473.1"/>
    </source>
</evidence>
<dbReference type="GO" id="GO:0006897">
    <property type="term" value="P:endocytosis"/>
    <property type="evidence" value="ECO:0007669"/>
    <property type="project" value="InterPro"/>
</dbReference>
<evidence type="ECO:0000259" key="3">
    <source>
        <dbReference type="Pfam" id="PF03528"/>
    </source>
</evidence>
<dbReference type="InterPro" id="IPR018514">
    <property type="entry name" value="Rabaptin_CC"/>
</dbReference>
<protein>
    <recommendedName>
        <fullName evidence="3">Rabaptin coiled-coil domain-containing protein</fullName>
    </recommendedName>
</protein>
<dbReference type="Proteomes" id="UP000678393">
    <property type="component" value="Unassembled WGS sequence"/>
</dbReference>
<feature type="non-terminal residue" evidence="4">
    <location>
        <position position="1"/>
    </location>
</feature>
<dbReference type="AlphaFoldDB" id="A0A8S3Z1U9"/>
<dbReference type="GO" id="GO:0005096">
    <property type="term" value="F:GTPase activator activity"/>
    <property type="evidence" value="ECO:0007669"/>
    <property type="project" value="InterPro"/>
</dbReference>
<feature type="domain" description="Rabaptin coiled-coil" evidence="3">
    <location>
        <begin position="15"/>
        <end position="237"/>
    </location>
</feature>
<dbReference type="PANTHER" id="PTHR31179">
    <property type="entry name" value="RAB GTPASE-BINDING EFFECTOR PROTEIN"/>
    <property type="match status" value="1"/>
</dbReference>
<feature type="coiled-coil region" evidence="1">
    <location>
        <begin position="12"/>
        <end position="39"/>
    </location>
</feature>
<dbReference type="GO" id="GO:0008083">
    <property type="term" value="F:growth factor activity"/>
    <property type="evidence" value="ECO:0007669"/>
    <property type="project" value="InterPro"/>
</dbReference>
<proteinExistence type="predicted"/>
<dbReference type="PANTHER" id="PTHR31179:SF7">
    <property type="entry name" value="FYVE-TYPE DOMAIN-CONTAINING PROTEIN"/>
    <property type="match status" value="1"/>
</dbReference>
<feature type="region of interest" description="Disordered" evidence="2">
    <location>
        <begin position="184"/>
        <end position="203"/>
    </location>
</feature>
<dbReference type="Pfam" id="PF03528">
    <property type="entry name" value="Rabaptin"/>
    <property type="match status" value="2"/>
</dbReference>
<dbReference type="EMBL" id="CAJHNH020001531">
    <property type="protein sequence ID" value="CAG5123473.1"/>
    <property type="molecule type" value="Genomic_DNA"/>
</dbReference>
<name>A0A8S3Z1U9_9EUPU</name>
<sequence>MSSENMAQASLTDGLEERIRQLQKEKADLESDFGLKRAKFKDIFVEQQEELSKEREKCLANEARIEAMGEELSNMRTEMDKLFLELESVRTAAALSESSKQEEINCIVAHYHQEVVSLQQLLKEAAESAAVTPAAQNESEKNKVSRSVNYEEQIQELRNRLSQEKESFLSAVAKSIKRVGSIASANTASKEPGENLEESMRKAQEESQILKSVVMPLENEIKTLKAKLEETEAKLAETGKKSSPLQGSTESRAYDYRGQISPSLPDLDSVTDMNEKVERLFSYLKSEKAARKDLEMYVAVLSTQKSVLQEEADKVNGELQDVCRLLEEEKHLHDALKQTWQMANDQYLESQRLMMMDMRRMEGVLTLEQQRQIA</sequence>
<feature type="domain" description="Rabaptin coiled-coil" evidence="3">
    <location>
        <begin position="275"/>
        <end position="373"/>
    </location>
</feature>
<evidence type="ECO:0000256" key="2">
    <source>
        <dbReference type="SAM" id="MobiDB-lite"/>
    </source>
</evidence>